<keyword evidence="1" id="KW-0812">Transmembrane</keyword>
<organism evidence="3 4">
    <name type="scientific">Citroniella saccharovorans</name>
    <dbReference type="NCBI Taxonomy" id="2053367"/>
    <lineage>
        <taxon>Bacteria</taxon>
        <taxon>Bacillati</taxon>
        <taxon>Bacillota</taxon>
        <taxon>Tissierellia</taxon>
        <taxon>Tissierellales</taxon>
        <taxon>Peptoniphilaceae</taxon>
        <taxon>Citroniella</taxon>
    </lineage>
</organism>
<dbReference type="AlphaFoldDB" id="A0AAW9MTR5"/>
<dbReference type="EMBL" id="JAYKOT010000003">
    <property type="protein sequence ID" value="MEB3429451.1"/>
    <property type="molecule type" value="Genomic_DNA"/>
</dbReference>
<evidence type="ECO:0000313" key="4">
    <source>
        <dbReference type="Proteomes" id="UP001357733"/>
    </source>
</evidence>
<reference evidence="3 4" key="1">
    <citation type="submission" date="2024-01" db="EMBL/GenBank/DDBJ databases">
        <title>Complete genome sequence of Citroniella saccharovorans strain M6.X9, isolated from human fecal sample.</title>
        <authorList>
            <person name="Cheng G."/>
            <person name="Westerholm M."/>
            <person name="Schnurer A."/>
        </authorList>
    </citation>
    <scope>NUCLEOTIDE SEQUENCE [LARGE SCALE GENOMIC DNA]</scope>
    <source>
        <strain evidence="3 4">DSM 29873</strain>
    </source>
</reference>
<dbReference type="SUPFAM" id="SSF53955">
    <property type="entry name" value="Lysozyme-like"/>
    <property type="match status" value="1"/>
</dbReference>
<comment type="caution">
    <text evidence="3">The sequence shown here is derived from an EMBL/GenBank/DDBJ whole genome shotgun (WGS) entry which is preliminary data.</text>
</comment>
<keyword evidence="1" id="KW-1133">Transmembrane helix</keyword>
<dbReference type="Pfam" id="PF01464">
    <property type="entry name" value="SLT"/>
    <property type="match status" value="1"/>
</dbReference>
<evidence type="ECO:0000259" key="2">
    <source>
        <dbReference type="Pfam" id="PF01464"/>
    </source>
</evidence>
<accession>A0AAW9MTR5</accession>
<evidence type="ECO:0000256" key="1">
    <source>
        <dbReference type="SAM" id="Phobius"/>
    </source>
</evidence>
<dbReference type="Gene3D" id="1.10.530.10">
    <property type="match status" value="1"/>
</dbReference>
<feature type="transmembrane region" description="Helical" evidence="1">
    <location>
        <begin position="6"/>
        <end position="28"/>
    </location>
</feature>
<evidence type="ECO:0000313" key="3">
    <source>
        <dbReference type="EMBL" id="MEB3429451.1"/>
    </source>
</evidence>
<name>A0AAW9MTR5_9FIRM</name>
<dbReference type="PANTHER" id="PTHR37423">
    <property type="entry name" value="SOLUBLE LYTIC MUREIN TRANSGLYCOSYLASE-RELATED"/>
    <property type="match status" value="1"/>
</dbReference>
<keyword evidence="4" id="KW-1185">Reference proteome</keyword>
<dbReference type="RefSeq" id="WP_324619640.1">
    <property type="nucleotide sequence ID" value="NZ_JAYKOT010000003.1"/>
</dbReference>
<feature type="domain" description="Transglycosylase SLT" evidence="2">
    <location>
        <begin position="40"/>
        <end position="147"/>
    </location>
</feature>
<dbReference type="PANTHER" id="PTHR37423:SF2">
    <property type="entry name" value="MEMBRANE-BOUND LYTIC MUREIN TRANSGLYCOSYLASE C"/>
    <property type="match status" value="1"/>
</dbReference>
<dbReference type="Proteomes" id="UP001357733">
    <property type="component" value="Unassembled WGS sequence"/>
</dbReference>
<dbReference type="InterPro" id="IPR023346">
    <property type="entry name" value="Lysozyme-like_dom_sf"/>
</dbReference>
<proteinExistence type="predicted"/>
<gene>
    <name evidence="3" type="ORF">VLK81_05400</name>
</gene>
<dbReference type="InterPro" id="IPR008258">
    <property type="entry name" value="Transglycosylase_SLT_dom_1"/>
</dbReference>
<dbReference type="CDD" id="cd16896">
    <property type="entry name" value="LT_Slt70-like"/>
    <property type="match status" value="1"/>
</dbReference>
<keyword evidence="1" id="KW-0472">Membrane</keyword>
<protein>
    <submittedName>
        <fullName evidence="3">Lytic transglycosylase domain-containing protein</fullName>
    </submittedName>
</protein>
<sequence length="212" mass="24676">MKALKAFLIGILSLVFVLFLISFGTVFFKTTTMKIEYEDLIHKYAEEYDVDELMIASIINVESGFDKDAHSHMDAKGLMQIVDETGKWISEQLGEDYSFEKLVDPDMNIRYGTYYYKYLLDHFQTKELALAAYNGGIGNVEKWLEDENISPDGVTLKNIPFEETKNYVEKVENSYNQYSLFYGDHIPEENNSKNIMKLAWKNYKTFLKDLVK</sequence>